<keyword evidence="3" id="KW-1185">Reference proteome</keyword>
<feature type="region of interest" description="Disordered" evidence="1">
    <location>
        <begin position="70"/>
        <end position="93"/>
    </location>
</feature>
<evidence type="ECO:0000256" key="1">
    <source>
        <dbReference type="SAM" id="MobiDB-lite"/>
    </source>
</evidence>
<evidence type="ECO:0000313" key="3">
    <source>
        <dbReference type="Proteomes" id="UP000257109"/>
    </source>
</evidence>
<evidence type="ECO:0000313" key="2">
    <source>
        <dbReference type="EMBL" id="RDX97333.1"/>
    </source>
</evidence>
<organism evidence="2 3">
    <name type="scientific">Mucuna pruriens</name>
    <name type="common">Velvet bean</name>
    <name type="synonym">Dolichos pruriens</name>
    <dbReference type="NCBI Taxonomy" id="157652"/>
    <lineage>
        <taxon>Eukaryota</taxon>
        <taxon>Viridiplantae</taxon>
        <taxon>Streptophyta</taxon>
        <taxon>Embryophyta</taxon>
        <taxon>Tracheophyta</taxon>
        <taxon>Spermatophyta</taxon>
        <taxon>Magnoliopsida</taxon>
        <taxon>eudicotyledons</taxon>
        <taxon>Gunneridae</taxon>
        <taxon>Pentapetalae</taxon>
        <taxon>rosids</taxon>
        <taxon>fabids</taxon>
        <taxon>Fabales</taxon>
        <taxon>Fabaceae</taxon>
        <taxon>Papilionoideae</taxon>
        <taxon>50 kb inversion clade</taxon>
        <taxon>NPAAA clade</taxon>
        <taxon>indigoferoid/millettioid clade</taxon>
        <taxon>Phaseoleae</taxon>
        <taxon>Mucuna</taxon>
    </lineage>
</organism>
<dbReference type="EMBL" id="QJKJ01003681">
    <property type="protein sequence ID" value="RDX97333.1"/>
    <property type="molecule type" value="Genomic_DNA"/>
</dbReference>
<accession>A0A371H3V6</accession>
<feature type="compositionally biased region" description="Polar residues" evidence="1">
    <location>
        <begin position="78"/>
        <end position="93"/>
    </location>
</feature>
<name>A0A371H3V6_MUCPR</name>
<gene>
    <name evidence="2" type="ORF">CR513_19903</name>
</gene>
<feature type="non-terminal residue" evidence="2">
    <location>
        <position position="1"/>
    </location>
</feature>
<proteinExistence type="predicted"/>
<dbReference type="Proteomes" id="UP000257109">
    <property type="component" value="Unassembled WGS sequence"/>
</dbReference>
<reference evidence="2" key="1">
    <citation type="submission" date="2018-05" db="EMBL/GenBank/DDBJ databases">
        <title>Draft genome of Mucuna pruriens seed.</title>
        <authorList>
            <person name="Nnadi N.E."/>
            <person name="Vos R."/>
            <person name="Hasami M.H."/>
            <person name="Devisetty U.K."/>
            <person name="Aguiy J.C."/>
        </authorList>
    </citation>
    <scope>NUCLEOTIDE SEQUENCE [LARGE SCALE GENOMIC DNA]</scope>
    <source>
        <strain evidence="2">JCA_2017</strain>
    </source>
</reference>
<sequence length="290" mass="33521">ELILTFISFEKEVNSNKGVHLPKYPQVRQQAELQDKSTKLSAKIILSSCTFNNFLPKVYICIHKEKKQSKEEPDKVKSQQGVSQPYQVDSARSTSWLTTKQNRHPSIIESVPAKEGRLCQKQDPSTCEIIEHMGVRKIIHTNQARIPCQTRSNDCISHQLARDERSTIVIGEFRIVHMIRKRNSNSFHPFDLEIEETLNKIRKSKNMHVGHNCDSFSFILETDHFEIKPDFANNPLSKLEPMENNNRTLKELAMLNSGLIHLLPKFHDLASENPYKHLKEFHVVCSTMRP</sequence>
<dbReference type="AlphaFoldDB" id="A0A371H3V6"/>
<protein>
    <submittedName>
        <fullName evidence="2">Uncharacterized protein</fullName>
    </submittedName>
</protein>
<comment type="caution">
    <text evidence="2">The sequence shown here is derived from an EMBL/GenBank/DDBJ whole genome shotgun (WGS) entry which is preliminary data.</text>
</comment>